<accession>A0A075KA88</accession>
<evidence type="ECO:0000256" key="8">
    <source>
        <dbReference type="HAMAP-Rule" id="MF_00054"/>
    </source>
</evidence>
<dbReference type="NCBIfam" id="TIGR00484">
    <property type="entry name" value="EF-G"/>
    <property type="match status" value="1"/>
</dbReference>
<dbReference type="HAMAP" id="MF_00054_B">
    <property type="entry name" value="EF_G_EF_2_B"/>
    <property type="match status" value="1"/>
</dbReference>
<dbReference type="InterPro" id="IPR035649">
    <property type="entry name" value="EFG_V"/>
</dbReference>
<comment type="subcellular location">
    <subcellularLocation>
        <location evidence="8">Cytoplasm</location>
    </subcellularLocation>
</comment>
<dbReference type="InterPro" id="IPR005225">
    <property type="entry name" value="Small_GTP-bd"/>
</dbReference>
<dbReference type="Gene3D" id="3.30.70.870">
    <property type="entry name" value="Elongation Factor G (Translational Gtpase), domain 3"/>
    <property type="match status" value="1"/>
</dbReference>
<keyword evidence="5 8" id="KW-0648">Protein biosynthesis</keyword>
<dbReference type="PROSITE" id="PS00301">
    <property type="entry name" value="G_TR_1"/>
    <property type="match status" value="1"/>
</dbReference>
<protein>
    <recommendedName>
        <fullName evidence="2 8">Elongation factor G</fullName>
        <shortName evidence="8">EF-G</shortName>
    </recommendedName>
</protein>
<dbReference type="PRINTS" id="PR00315">
    <property type="entry name" value="ELONGATNFCT"/>
</dbReference>
<dbReference type="RefSeq" id="WP_019464013.1">
    <property type="nucleotide sequence ID" value="NZ_ALOY01000100.1"/>
</dbReference>
<proteinExistence type="inferred from homology"/>
<gene>
    <name evidence="8 11" type="primary">fusA</name>
    <name evidence="11" type="ORF">HY57_18560</name>
</gene>
<evidence type="ECO:0000256" key="3">
    <source>
        <dbReference type="ARBA" id="ARBA00022741"/>
    </source>
</evidence>
<dbReference type="FunFam" id="3.40.50.300:FF:000029">
    <property type="entry name" value="Elongation factor G"/>
    <property type="match status" value="1"/>
</dbReference>
<dbReference type="FunFam" id="3.30.230.10:FF:000003">
    <property type="entry name" value="Elongation factor G"/>
    <property type="match status" value="1"/>
</dbReference>
<dbReference type="InterPro" id="IPR004540">
    <property type="entry name" value="Transl_elong_EFG/EF2"/>
</dbReference>
<dbReference type="InterPro" id="IPR000795">
    <property type="entry name" value="T_Tr_GTP-bd_dom"/>
</dbReference>
<dbReference type="Pfam" id="PF03764">
    <property type="entry name" value="EFG_IV"/>
    <property type="match status" value="1"/>
</dbReference>
<dbReference type="InterPro" id="IPR009000">
    <property type="entry name" value="Transl_B-barrel_sf"/>
</dbReference>
<keyword evidence="4 8" id="KW-0251">Elongation factor</keyword>
<evidence type="ECO:0000256" key="1">
    <source>
        <dbReference type="ARBA" id="ARBA00005870"/>
    </source>
</evidence>
<dbReference type="SUPFAM" id="SSF52540">
    <property type="entry name" value="P-loop containing nucleoside triphosphate hydrolases"/>
    <property type="match status" value="1"/>
</dbReference>
<dbReference type="EMBL" id="CP008884">
    <property type="protein sequence ID" value="AIF49108.1"/>
    <property type="molecule type" value="Genomic_DNA"/>
</dbReference>
<dbReference type="GO" id="GO:0005525">
    <property type="term" value="F:GTP binding"/>
    <property type="evidence" value="ECO:0007669"/>
    <property type="project" value="UniProtKB-UniRule"/>
</dbReference>
<dbReference type="FunFam" id="3.30.70.240:FF:000001">
    <property type="entry name" value="Elongation factor G"/>
    <property type="match status" value="1"/>
</dbReference>
<dbReference type="InterPro" id="IPR000640">
    <property type="entry name" value="EFG_V-like"/>
</dbReference>
<name>A0A075KA88_9GAMM</name>
<dbReference type="FunFam" id="3.30.70.870:FF:000001">
    <property type="entry name" value="Elongation factor G"/>
    <property type="match status" value="1"/>
</dbReference>
<dbReference type="STRING" id="1217721.HY57_18560"/>
<dbReference type="InterPro" id="IPR004161">
    <property type="entry name" value="EFTu-like_2"/>
</dbReference>
<keyword evidence="3 8" id="KW-0547">Nucleotide-binding</keyword>
<dbReference type="PROSITE" id="PS51722">
    <property type="entry name" value="G_TR_2"/>
    <property type="match status" value="1"/>
</dbReference>
<dbReference type="InterPro" id="IPR027417">
    <property type="entry name" value="P-loop_NTPase"/>
</dbReference>
<keyword evidence="8" id="KW-0963">Cytoplasm</keyword>
<dbReference type="InterPro" id="IPR020568">
    <property type="entry name" value="Ribosomal_Su5_D2-typ_SF"/>
</dbReference>
<dbReference type="GO" id="GO:0097216">
    <property type="term" value="F:guanosine tetraphosphate binding"/>
    <property type="evidence" value="ECO:0007669"/>
    <property type="project" value="UniProtKB-ARBA"/>
</dbReference>
<dbReference type="SUPFAM" id="SSF54211">
    <property type="entry name" value="Ribosomal protein S5 domain 2-like"/>
    <property type="match status" value="1"/>
</dbReference>
<dbReference type="InterPro" id="IPR041095">
    <property type="entry name" value="EFG_II"/>
</dbReference>
<dbReference type="GO" id="GO:0005737">
    <property type="term" value="C:cytoplasm"/>
    <property type="evidence" value="ECO:0007669"/>
    <property type="project" value="UniProtKB-SubCell"/>
</dbReference>
<dbReference type="GO" id="GO:0032790">
    <property type="term" value="P:ribosome disassembly"/>
    <property type="evidence" value="ECO:0007669"/>
    <property type="project" value="TreeGrafter"/>
</dbReference>
<dbReference type="PATRIC" id="fig|1217721.7.peg.3811"/>
<dbReference type="SMART" id="SM00889">
    <property type="entry name" value="EFG_IV"/>
    <property type="match status" value="1"/>
</dbReference>
<dbReference type="InterPro" id="IPR014721">
    <property type="entry name" value="Ribsml_uS5_D2-typ_fold_subgr"/>
</dbReference>
<dbReference type="NCBIfam" id="TIGR00231">
    <property type="entry name" value="small_GTP"/>
    <property type="match status" value="1"/>
</dbReference>
<dbReference type="Pfam" id="PF00679">
    <property type="entry name" value="EFG_C"/>
    <property type="match status" value="1"/>
</dbReference>
<dbReference type="Pfam" id="PF00009">
    <property type="entry name" value="GTP_EFTU"/>
    <property type="match status" value="1"/>
</dbReference>
<dbReference type="Gene3D" id="3.30.230.10">
    <property type="match status" value="1"/>
</dbReference>
<dbReference type="GO" id="GO:0003746">
    <property type="term" value="F:translation elongation factor activity"/>
    <property type="evidence" value="ECO:0007669"/>
    <property type="project" value="UniProtKB-UniRule"/>
</dbReference>
<evidence type="ECO:0000259" key="10">
    <source>
        <dbReference type="PROSITE" id="PS51722"/>
    </source>
</evidence>
<dbReference type="FunFam" id="2.40.30.10:FF:000006">
    <property type="entry name" value="Elongation factor G"/>
    <property type="match status" value="1"/>
</dbReference>
<evidence type="ECO:0000313" key="11">
    <source>
        <dbReference type="EMBL" id="AIF49108.1"/>
    </source>
</evidence>
<dbReference type="OrthoDB" id="5926900at2"/>
<dbReference type="Pfam" id="PF03144">
    <property type="entry name" value="GTP_EFTU_D2"/>
    <property type="match status" value="1"/>
</dbReference>
<dbReference type="HOGENOM" id="CLU_002794_4_1_6"/>
<dbReference type="Gene3D" id="3.30.70.240">
    <property type="match status" value="1"/>
</dbReference>
<dbReference type="InterPro" id="IPR009022">
    <property type="entry name" value="EFG_III"/>
</dbReference>
<keyword evidence="12" id="KW-1185">Reference proteome</keyword>
<feature type="binding site" evidence="8">
    <location>
        <begin position="142"/>
        <end position="145"/>
    </location>
    <ligand>
        <name>GTP</name>
        <dbReference type="ChEBI" id="CHEBI:37565"/>
    </ligand>
</feature>
<feature type="binding site" evidence="8">
    <location>
        <begin position="88"/>
        <end position="92"/>
    </location>
    <ligand>
        <name>GTP</name>
        <dbReference type="ChEBI" id="CHEBI:37565"/>
    </ligand>
</feature>
<dbReference type="InterPro" id="IPR035647">
    <property type="entry name" value="EFG_III/V"/>
</dbReference>
<keyword evidence="6 8" id="KW-0342">GTP-binding</keyword>
<feature type="domain" description="Tr-type G" evidence="10">
    <location>
        <begin position="8"/>
        <end position="290"/>
    </location>
</feature>
<dbReference type="SUPFAM" id="SSF54980">
    <property type="entry name" value="EF-G C-terminal domain-like"/>
    <property type="match status" value="2"/>
</dbReference>
<dbReference type="GO" id="GO:0003924">
    <property type="term" value="F:GTPase activity"/>
    <property type="evidence" value="ECO:0007669"/>
    <property type="project" value="InterPro"/>
</dbReference>
<evidence type="ECO:0000256" key="2">
    <source>
        <dbReference type="ARBA" id="ARBA00017872"/>
    </source>
</evidence>
<dbReference type="Gene3D" id="2.40.30.10">
    <property type="entry name" value="Translation factors"/>
    <property type="match status" value="1"/>
</dbReference>
<evidence type="ECO:0000256" key="9">
    <source>
        <dbReference type="SAM" id="MobiDB-lite"/>
    </source>
</evidence>
<dbReference type="CDD" id="cd16262">
    <property type="entry name" value="EFG_III"/>
    <property type="match status" value="1"/>
</dbReference>
<sequence length="705" mass="77945">MARTTPIERYRNFGIMAHIDAGKTTTTERILFYTGVSHKIGEVHDGAATMDWMEQEQERGITITSAATTAFWKGMDRSLPEHRFNIIDTPGHVDFTIEVERSLRVLDGAVFVLCAVGGVQPQSETVWRQANKYKVPRLAFVNKMDRTGANFYKVVDQLKARLGANPVPMQVPIGAEDNFEGVVDLLKMKSIIWDMESQGMKFEYQDIPANLKDKAVEARSYMVESAAEASEELMNKYLEEGDLSEDEIIGGLRARTLSSEIIPVFCGTAFKNKGVQAMLDAVVQLLPSPIDRPPVQGVDDDEKEATRSADDSAPFSALAFKIMTDPFVGSLTFFRVYSGTLNAGDQVYNPVKSKKERIGRILQMHANERQEIKEVRAGDIAAAVGLKDVTTGDTLCSQDHIITLERMTFPEPVISMAVEPKTKSDQEKMGIALGRLAAEDPSFRVRTDEESGQTIISGMGELHLDILVDRMKREFNVEANVGKPQVAYRETIRTSDVKSDYKHAKQSGGKGQYGHVVIELSPMTEEERKSDAVKDDFLFINDITGGVIPKEFIPSVEKGLRETITSGPLAGFPVVNVKVKLVFGSYHDVDSSEMAFKLAASMAFKQGFAKASPVLLEPIMKVEVVTPEDYVGDVMGDLSRRRGLLQGQDDTPSGKTINAMVPLGEMFGYATTIRSLTQGRATFTMEFDHYAEAPNNIAEQVMKKA</sequence>
<dbReference type="PANTHER" id="PTHR43261:SF1">
    <property type="entry name" value="RIBOSOME-RELEASING FACTOR 2, MITOCHONDRIAL"/>
    <property type="match status" value="1"/>
</dbReference>
<evidence type="ECO:0000313" key="12">
    <source>
        <dbReference type="Proteomes" id="UP000027987"/>
    </source>
</evidence>
<dbReference type="Proteomes" id="UP000027987">
    <property type="component" value="Chromosome"/>
</dbReference>
<evidence type="ECO:0000256" key="5">
    <source>
        <dbReference type="ARBA" id="ARBA00022917"/>
    </source>
</evidence>
<evidence type="ECO:0000256" key="4">
    <source>
        <dbReference type="ARBA" id="ARBA00022768"/>
    </source>
</evidence>
<dbReference type="Pfam" id="PF14492">
    <property type="entry name" value="EFG_III"/>
    <property type="match status" value="1"/>
</dbReference>
<dbReference type="CDD" id="cd01434">
    <property type="entry name" value="EFG_mtEFG1_IV"/>
    <property type="match status" value="1"/>
</dbReference>
<dbReference type="KEGG" id="dja:HY57_18560"/>
<comment type="function">
    <text evidence="7 8">Catalyzes the GTP-dependent ribosomal translocation step during translation elongation. During this step, the ribosome changes from the pre-translocational (PRE) to the post-translocational (POST) state as the newly formed A-site-bound peptidyl-tRNA and P-site-bound deacylated tRNA move to the P and E sites, respectively. Catalyzes the coordinated movement of the two tRNA molecules, the mRNA and conformational changes in the ribosome.</text>
</comment>
<dbReference type="PANTHER" id="PTHR43261">
    <property type="entry name" value="TRANSLATION ELONGATION FACTOR G-RELATED"/>
    <property type="match status" value="1"/>
</dbReference>
<dbReference type="CDD" id="cd04088">
    <property type="entry name" value="EFG_mtEFG_II"/>
    <property type="match status" value="1"/>
</dbReference>
<feature type="binding site" evidence="8">
    <location>
        <begin position="17"/>
        <end position="24"/>
    </location>
    <ligand>
        <name>GTP</name>
        <dbReference type="ChEBI" id="CHEBI:37565"/>
    </ligand>
</feature>
<dbReference type="AlphaFoldDB" id="A0A075KA88"/>
<dbReference type="InterPro" id="IPR031157">
    <property type="entry name" value="G_TR_CS"/>
</dbReference>
<dbReference type="Gene3D" id="3.40.50.300">
    <property type="entry name" value="P-loop containing nucleotide triphosphate hydrolases"/>
    <property type="match status" value="1"/>
</dbReference>
<dbReference type="CDD" id="cd03713">
    <property type="entry name" value="EFG_mtEFG_C"/>
    <property type="match status" value="1"/>
</dbReference>
<evidence type="ECO:0000256" key="6">
    <source>
        <dbReference type="ARBA" id="ARBA00023134"/>
    </source>
</evidence>
<organism evidence="11 12">
    <name type="scientific">Dyella japonica A8</name>
    <dbReference type="NCBI Taxonomy" id="1217721"/>
    <lineage>
        <taxon>Bacteria</taxon>
        <taxon>Pseudomonadati</taxon>
        <taxon>Pseudomonadota</taxon>
        <taxon>Gammaproteobacteria</taxon>
        <taxon>Lysobacterales</taxon>
        <taxon>Rhodanobacteraceae</taxon>
        <taxon>Dyella</taxon>
    </lineage>
</organism>
<dbReference type="SMART" id="SM00838">
    <property type="entry name" value="EFG_C"/>
    <property type="match status" value="1"/>
</dbReference>
<comment type="similarity">
    <text evidence="1 8">Belongs to the TRAFAC class translation factor GTPase superfamily. Classic translation factor GTPase family. EF-G/EF-2 subfamily.</text>
</comment>
<dbReference type="SUPFAM" id="SSF50447">
    <property type="entry name" value="Translation proteins"/>
    <property type="match status" value="1"/>
</dbReference>
<evidence type="ECO:0000256" key="7">
    <source>
        <dbReference type="ARBA" id="ARBA00024731"/>
    </source>
</evidence>
<dbReference type="InterPro" id="IPR005517">
    <property type="entry name" value="Transl_elong_EFG/EF2_IV"/>
</dbReference>
<feature type="region of interest" description="Disordered" evidence="9">
    <location>
        <begin position="291"/>
        <end position="310"/>
    </location>
</feature>
<reference evidence="11 12" key="1">
    <citation type="submission" date="2014-07" db="EMBL/GenBank/DDBJ databases">
        <title>Complete Genome Sequence of Dyella japonica Strain A8 Isolated from Malaysian Tropical Soil.</title>
        <authorList>
            <person name="Hui R.K.H."/>
            <person name="Chen J.-W."/>
            <person name="Chan K.-G."/>
            <person name="Leung F.C.C."/>
        </authorList>
    </citation>
    <scope>NUCLEOTIDE SEQUENCE [LARGE SCALE GENOMIC DNA]</scope>
    <source>
        <strain evidence="11 12">A8</strain>
    </source>
</reference>
<dbReference type="NCBIfam" id="NF009381">
    <property type="entry name" value="PRK12740.1-5"/>
    <property type="match status" value="1"/>
</dbReference>
<dbReference type="CDD" id="cd01886">
    <property type="entry name" value="EF-G"/>
    <property type="match status" value="1"/>
</dbReference>
<dbReference type="InterPro" id="IPR047872">
    <property type="entry name" value="EFG_IV"/>
</dbReference>